<dbReference type="Proteomes" id="UP000696485">
    <property type="component" value="Unassembled WGS sequence"/>
</dbReference>
<evidence type="ECO:0000313" key="3">
    <source>
        <dbReference type="EMBL" id="KAF9336657.1"/>
    </source>
</evidence>
<keyword evidence="1" id="KW-0175">Coiled coil</keyword>
<sequence length="744" mass="80446">MASPSPASTSSSSSSPSASSSPPSSTSSTLPYSFLPFSSSAPSSSLYQQQLGHQGLHQLQHQQYLLHQNQPLLYHQQQQQPGVQDASSPQSPVDADGEYVTSGPSEHPEFYGFASGDLPVSVSMSGSDRLNSSLANPLSLLPLSPASFDDPALVHTAGTRQQLLQRHPSLQLQMHMPPHSSELQPQDMAILGQASSTLSQPLIDALTPYASQTEQLLQRRPPQQQQQQQQQQSQASSSSSSLPTPPPQTADLDTILATYASQPELLKLIIASKTEEDRRWAEEAKLKMMDLMMRGESRSFATGYEALLGDNTGGSGSNPVAGSMMASDPFTRPPGQGSGGGPSKTMAMTTASLPSPSSSSDGTASDPTLLAMSMPPGHISPTGPSNPPNLYRQSFGGSGRVFGQLPDPSTVRKRSVTFAGEVHGHMRSQSMSSMPSTSDQYGDLSLGLGPYQYRSQQYQPVLYPLQQMQQQLQQVQQQQAQQQAQQVQQASVQLQQQSQGLGQYPQAPPVAPQNVIRRTSSLSHISQTQQQIRITEQRLVAGRPRNDSASSFRTVEDSDEDSDDDYSDHPVAGMSSRPGSALSMYNNVGGTGETSLTLDFSDMTSLSGGHVSNRSSLNEPRDSPSSTQGASRIISTLANMDQKRKRKRREMQPVSKVVDSPEPHIDYYVWKNNGNTVQKKTGCKSIYFKCSNSAAGCTTVTEKEGGGYLTKYRGEHLEDCMKMQRAQMAQESLAYGQALSHREQ</sequence>
<feature type="compositionally biased region" description="Low complexity" evidence="2">
    <location>
        <begin position="215"/>
        <end position="242"/>
    </location>
</feature>
<accession>A0A9P5VQB5</accession>
<evidence type="ECO:0000313" key="4">
    <source>
        <dbReference type="Proteomes" id="UP000696485"/>
    </source>
</evidence>
<comment type="caution">
    <text evidence="3">The sequence shown here is derived from an EMBL/GenBank/DDBJ whole genome shotgun (WGS) entry which is preliminary data.</text>
</comment>
<protein>
    <recommendedName>
        <fullName evidence="5">WRKY domain-containing protein</fullName>
    </recommendedName>
</protein>
<feature type="region of interest" description="Disordered" evidence="2">
    <location>
        <begin position="524"/>
        <end position="588"/>
    </location>
</feature>
<feature type="coiled-coil region" evidence="1">
    <location>
        <begin position="465"/>
        <end position="497"/>
    </location>
</feature>
<feature type="region of interest" description="Disordered" evidence="2">
    <location>
        <begin position="76"/>
        <end position="106"/>
    </location>
</feature>
<evidence type="ECO:0000256" key="2">
    <source>
        <dbReference type="SAM" id="MobiDB-lite"/>
    </source>
</evidence>
<organism evidence="3 4">
    <name type="scientific">Podila minutissima</name>
    <dbReference type="NCBI Taxonomy" id="64525"/>
    <lineage>
        <taxon>Eukaryota</taxon>
        <taxon>Fungi</taxon>
        <taxon>Fungi incertae sedis</taxon>
        <taxon>Mucoromycota</taxon>
        <taxon>Mortierellomycotina</taxon>
        <taxon>Mortierellomycetes</taxon>
        <taxon>Mortierellales</taxon>
        <taxon>Mortierellaceae</taxon>
        <taxon>Podila</taxon>
    </lineage>
</organism>
<name>A0A9P5VQB5_9FUNG</name>
<evidence type="ECO:0000256" key="1">
    <source>
        <dbReference type="SAM" id="Coils"/>
    </source>
</evidence>
<reference evidence="3" key="1">
    <citation type="journal article" date="2020" name="Fungal Divers.">
        <title>Resolving the Mortierellaceae phylogeny through synthesis of multi-gene phylogenetics and phylogenomics.</title>
        <authorList>
            <person name="Vandepol N."/>
            <person name="Liber J."/>
            <person name="Desiro A."/>
            <person name="Na H."/>
            <person name="Kennedy M."/>
            <person name="Barry K."/>
            <person name="Grigoriev I.V."/>
            <person name="Miller A.N."/>
            <person name="O'Donnell K."/>
            <person name="Stajich J.E."/>
            <person name="Bonito G."/>
        </authorList>
    </citation>
    <scope>NUCLEOTIDE SEQUENCE</scope>
    <source>
        <strain evidence="3">NVP1</strain>
    </source>
</reference>
<feature type="compositionally biased region" description="Low complexity" evidence="2">
    <location>
        <begin position="349"/>
        <end position="368"/>
    </location>
</feature>
<dbReference type="SUPFAM" id="SSF118290">
    <property type="entry name" value="WRKY DNA-binding domain"/>
    <property type="match status" value="1"/>
</dbReference>
<feature type="region of interest" description="Disordered" evidence="2">
    <location>
        <begin position="322"/>
        <end position="409"/>
    </location>
</feature>
<dbReference type="GO" id="GO:0043565">
    <property type="term" value="F:sequence-specific DNA binding"/>
    <property type="evidence" value="ECO:0007669"/>
    <property type="project" value="InterPro"/>
</dbReference>
<dbReference type="AlphaFoldDB" id="A0A9P5VQB5"/>
<feature type="compositionally biased region" description="Polar residues" evidence="2">
    <location>
        <begin position="607"/>
        <end position="639"/>
    </location>
</feature>
<proteinExistence type="predicted"/>
<dbReference type="GO" id="GO:0003700">
    <property type="term" value="F:DNA-binding transcription factor activity"/>
    <property type="evidence" value="ECO:0007669"/>
    <property type="project" value="InterPro"/>
</dbReference>
<feature type="region of interest" description="Disordered" evidence="2">
    <location>
        <begin position="214"/>
        <end position="251"/>
    </location>
</feature>
<keyword evidence="4" id="KW-1185">Reference proteome</keyword>
<feature type="compositionally biased region" description="Low complexity" evidence="2">
    <location>
        <begin position="427"/>
        <end position="438"/>
    </location>
</feature>
<gene>
    <name evidence="3" type="ORF">BG006_007856</name>
</gene>
<feature type="region of interest" description="Disordered" evidence="2">
    <location>
        <begin position="607"/>
        <end position="657"/>
    </location>
</feature>
<dbReference type="EMBL" id="JAAAUY010000051">
    <property type="protein sequence ID" value="KAF9336657.1"/>
    <property type="molecule type" value="Genomic_DNA"/>
</dbReference>
<dbReference type="InterPro" id="IPR036576">
    <property type="entry name" value="WRKY_dom_sf"/>
</dbReference>
<feature type="compositionally biased region" description="Acidic residues" evidence="2">
    <location>
        <begin position="557"/>
        <end position="566"/>
    </location>
</feature>
<feature type="region of interest" description="Disordered" evidence="2">
    <location>
        <begin position="424"/>
        <end position="443"/>
    </location>
</feature>
<feature type="region of interest" description="Disordered" evidence="2">
    <location>
        <begin position="1"/>
        <end position="33"/>
    </location>
</feature>
<evidence type="ECO:0008006" key="5">
    <source>
        <dbReference type="Google" id="ProtNLM"/>
    </source>
</evidence>
<feature type="compositionally biased region" description="Low complexity" evidence="2">
    <location>
        <begin position="527"/>
        <end position="538"/>
    </location>
</feature>